<feature type="binding site" evidence="9">
    <location>
        <position position="334"/>
    </location>
    <ligand>
        <name>NAD(+)</name>
        <dbReference type="ChEBI" id="CHEBI:57540"/>
    </ligand>
</feature>
<feature type="binding site" evidence="8">
    <location>
        <position position="210"/>
    </location>
    <ligand>
        <name>substrate</name>
    </ligand>
</feature>
<evidence type="ECO:0000256" key="1">
    <source>
        <dbReference type="ARBA" id="ARBA00004701"/>
    </source>
</evidence>
<dbReference type="SMART" id="SM00984">
    <property type="entry name" value="UDPG_MGDP_dh_C"/>
    <property type="match status" value="1"/>
</dbReference>
<protein>
    <recommendedName>
        <fullName evidence="3 7">UDP-glucose 6-dehydrogenase</fullName>
        <ecNumber evidence="3 7">1.1.1.22</ecNumber>
    </recommendedName>
</protein>
<feature type="binding site" evidence="8">
    <location>
        <begin position="256"/>
        <end position="260"/>
    </location>
    <ligand>
        <name>substrate</name>
    </ligand>
</feature>
<dbReference type="PANTHER" id="PTHR43750">
    <property type="entry name" value="UDP-GLUCOSE 6-DEHYDROGENASE TUAD"/>
    <property type="match status" value="1"/>
</dbReference>
<dbReference type="PIRSF" id="PIRSF000124">
    <property type="entry name" value="UDPglc_GDPman_dh"/>
    <property type="match status" value="1"/>
</dbReference>
<dbReference type="Gene3D" id="3.40.50.720">
    <property type="entry name" value="NAD(P)-binding Rossmann-like Domain"/>
    <property type="match status" value="2"/>
</dbReference>
<evidence type="ECO:0000256" key="2">
    <source>
        <dbReference type="ARBA" id="ARBA00006601"/>
    </source>
</evidence>
<dbReference type="EMBL" id="LCJT01000004">
    <property type="protein sequence ID" value="KKT84291.1"/>
    <property type="molecule type" value="Genomic_DNA"/>
</dbReference>
<evidence type="ECO:0000259" key="10">
    <source>
        <dbReference type="SMART" id="SM00984"/>
    </source>
</evidence>
<evidence type="ECO:0000256" key="3">
    <source>
        <dbReference type="ARBA" id="ARBA00012954"/>
    </source>
</evidence>
<dbReference type="Pfam" id="PF03720">
    <property type="entry name" value="UDPG_MGDP_dh_C"/>
    <property type="match status" value="1"/>
</dbReference>
<dbReference type="Pfam" id="PF03721">
    <property type="entry name" value="UDPG_MGDP_dh_N"/>
    <property type="match status" value="1"/>
</dbReference>
<comment type="caution">
    <text evidence="11">The sequence shown here is derived from an EMBL/GenBank/DDBJ whole genome shotgun (WGS) entry which is preliminary data.</text>
</comment>
<dbReference type="GO" id="GO:0006065">
    <property type="term" value="P:UDP-glucuronate biosynthetic process"/>
    <property type="evidence" value="ECO:0007669"/>
    <property type="project" value="UniProtKB-UniPathway"/>
</dbReference>
<comment type="similarity">
    <text evidence="2 7">Belongs to the UDP-glucose/GDP-mannose dehydrogenase family.</text>
</comment>
<dbReference type="Gene3D" id="1.20.5.100">
    <property type="entry name" value="Cytochrome c1, transmembrane anchor, C-terminal"/>
    <property type="match status" value="1"/>
</dbReference>
<evidence type="ECO:0000313" key="12">
    <source>
        <dbReference type="Proteomes" id="UP000033915"/>
    </source>
</evidence>
<dbReference type="Pfam" id="PF00984">
    <property type="entry name" value="UDPG_MGDP_dh"/>
    <property type="match status" value="1"/>
</dbReference>
<gene>
    <name evidence="11" type="ORF">UW81_C0004G0052</name>
</gene>
<evidence type="ECO:0000313" key="11">
    <source>
        <dbReference type="EMBL" id="KKT84291.1"/>
    </source>
</evidence>
<evidence type="ECO:0000256" key="4">
    <source>
        <dbReference type="ARBA" id="ARBA00023002"/>
    </source>
</evidence>
<keyword evidence="4 7" id="KW-0560">Oxidoreductase</keyword>
<dbReference type="InterPro" id="IPR001732">
    <property type="entry name" value="UDP-Glc/GDP-Man_DH_N"/>
</dbReference>
<dbReference type="InterPro" id="IPR036220">
    <property type="entry name" value="UDP-Glc/GDP-Man_DH_C_sf"/>
</dbReference>
<sequence>MFNAANQKYAIGILGLWHLGSVYSACLAELGHDVIGYDRDANTVSLLNSGEPPVHESGLPELIKKNMLSGRLAYTNNLDDLKKRNVFWFTIDTEIDRNDMPDISNIKQMITDAASYFKKETALIFSSQLPVGSSAELKALVSSLRPGLNFGYAYQPENLQLGKALENFLKPARIIVGTDAQNMKLIVENIFSPLGAPIETISIPSAEMAKHALNAFLATSLSFIYDIADVCEKYGANVLEVTKALKSDSRIGGAAYLDASIGFSGGTLGRDLAVLLDKAKAKKIKLPVIFGAVTKNKERWRLLADFLKGEIKNLSQATIGVLGMTYKPGTSTLRHSLSVQVVRDLAPMVKEIRCHDPLANKEEVMATAKCIFYDDPYKMVEGSSALIVMTGCSEYRDLDFKKMAPIMKEPKIFFDAKNIFWEREQEIRKAGFHYQGIGISKNL</sequence>
<comment type="catalytic activity">
    <reaction evidence="6 7">
        <text>UDP-alpha-D-glucose + 2 NAD(+) + H2O = UDP-alpha-D-glucuronate + 2 NADH + 3 H(+)</text>
        <dbReference type="Rhea" id="RHEA:23596"/>
        <dbReference type="ChEBI" id="CHEBI:15377"/>
        <dbReference type="ChEBI" id="CHEBI:15378"/>
        <dbReference type="ChEBI" id="CHEBI:57540"/>
        <dbReference type="ChEBI" id="CHEBI:57945"/>
        <dbReference type="ChEBI" id="CHEBI:58052"/>
        <dbReference type="ChEBI" id="CHEBI:58885"/>
        <dbReference type="EC" id="1.1.1.22"/>
    </reaction>
</comment>
<dbReference type="SUPFAM" id="SSF51735">
    <property type="entry name" value="NAD(P)-binding Rossmann-fold domains"/>
    <property type="match status" value="1"/>
</dbReference>
<evidence type="ECO:0000256" key="8">
    <source>
        <dbReference type="PIRSR" id="PIRSR500134-2"/>
    </source>
</evidence>
<organism evidence="11 12">
    <name type="scientific">Candidatus Giovannonibacteria bacterium GW2011_GWC2_44_9</name>
    <dbReference type="NCBI Taxonomy" id="1618658"/>
    <lineage>
        <taxon>Bacteria</taxon>
        <taxon>Candidatus Giovannoniibacteriota</taxon>
    </lineage>
</organism>
<dbReference type="GO" id="GO:0051287">
    <property type="term" value="F:NAD binding"/>
    <property type="evidence" value="ECO:0007669"/>
    <property type="project" value="InterPro"/>
</dbReference>
<keyword evidence="5 7" id="KW-0520">NAD</keyword>
<dbReference type="Proteomes" id="UP000033915">
    <property type="component" value="Unassembled WGS sequence"/>
</dbReference>
<dbReference type="SUPFAM" id="SSF52413">
    <property type="entry name" value="UDP-glucose/GDP-mannose dehydrogenase C-terminal domain"/>
    <property type="match status" value="1"/>
</dbReference>
<dbReference type="UniPathway" id="UPA00038">
    <property type="reaction ID" value="UER00491"/>
</dbReference>
<evidence type="ECO:0000256" key="9">
    <source>
        <dbReference type="PIRSR" id="PIRSR500134-3"/>
    </source>
</evidence>
<dbReference type="GO" id="GO:0003979">
    <property type="term" value="F:UDP-glucose 6-dehydrogenase activity"/>
    <property type="evidence" value="ECO:0007669"/>
    <property type="project" value="UniProtKB-EC"/>
</dbReference>
<feature type="domain" description="UDP-glucose/GDP-mannose dehydrogenase C-terminal" evidence="10">
    <location>
        <begin position="320"/>
        <end position="422"/>
    </location>
</feature>
<dbReference type="InterPro" id="IPR014027">
    <property type="entry name" value="UDP-Glc/GDP-Man_DH_C"/>
</dbReference>
<dbReference type="AlphaFoldDB" id="A0A0G1KKQ0"/>
<evidence type="ECO:0000256" key="5">
    <source>
        <dbReference type="ARBA" id="ARBA00023027"/>
    </source>
</evidence>
<dbReference type="PANTHER" id="PTHR43750:SF3">
    <property type="entry name" value="UDP-GLUCOSE 6-DEHYDROGENASE TUAD"/>
    <property type="match status" value="1"/>
</dbReference>
<dbReference type="GO" id="GO:0000271">
    <property type="term" value="P:polysaccharide biosynthetic process"/>
    <property type="evidence" value="ECO:0007669"/>
    <property type="project" value="InterPro"/>
</dbReference>
<dbReference type="InterPro" id="IPR017476">
    <property type="entry name" value="UDP-Glc/GDP-Man"/>
</dbReference>
<accession>A0A0G1KKQ0</accession>
<dbReference type="InterPro" id="IPR008927">
    <property type="entry name" value="6-PGluconate_DH-like_C_sf"/>
</dbReference>
<dbReference type="PIRSF" id="PIRSF500134">
    <property type="entry name" value="UDPglc_DH_bac"/>
    <property type="match status" value="1"/>
</dbReference>
<dbReference type="SUPFAM" id="SSF48179">
    <property type="entry name" value="6-phosphogluconate dehydrogenase C-terminal domain-like"/>
    <property type="match status" value="1"/>
</dbReference>
<proteinExistence type="inferred from homology"/>
<evidence type="ECO:0000256" key="7">
    <source>
        <dbReference type="PIRNR" id="PIRNR000124"/>
    </source>
</evidence>
<dbReference type="InterPro" id="IPR036291">
    <property type="entry name" value="NAD(P)-bd_dom_sf"/>
</dbReference>
<name>A0A0G1KKQ0_9BACT</name>
<dbReference type="InterPro" id="IPR014026">
    <property type="entry name" value="UDP-Glc/GDP-Man_DH_dimer"/>
</dbReference>
<feature type="binding site" evidence="8">
    <location>
        <position position="327"/>
    </location>
    <ligand>
        <name>substrate</name>
    </ligand>
</feature>
<feature type="binding site" evidence="9">
    <location>
        <position position="38"/>
    </location>
    <ligand>
        <name>NAD(+)</name>
        <dbReference type="ChEBI" id="CHEBI:57540"/>
    </ligand>
</feature>
<dbReference type="InterPro" id="IPR028357">
    <property type="entry name" value="UDPglc_DH_bac"/>
</dbReference>
<evidence type="ECO:0000256" key="6">
    <source>
        <dbReference type="ARBA" id="ARBA00047473"/>
    </source>
</evidence>
<dbReference type="NCBIfam" id="TIGR03026">
    <property type="entry name" value="NDP-sugDHase"/>
    <property type="match status" value="1"/>
</dbReference>
<comment type="pathway">
    <text evidence="1">Nucleotide-sugar biosynthesis; UDP-alpha-D-glucuronate biosynthesis; UDP-alpha-D-glucuronate from UDP-alpha-D-glucose: step 1/1.</text>
</comment>
<feature type="binding site" evidence="9">
    <location>
        <position position="93"/>
    </location>
    <ligand>
        <name>NAD(+)</name>
        <dbReference type="ChEBI" id="CHEBI:57540"/>
    </ligand>
</feature>
<reference evidence="11 12" key="1">
    <citation type="journal article" date="2015" name="Nature">
        <title>rRNA introns, odd ribosomes, and small enigmatic genomes across a large radiation of phyla.</title>
        <authorList>
            <person name="Brown C.T."/>
            <person name="Hug L.A."/>
            <person name="Thomas B.C."/>
            <person name="Sharon I."/>
            <person name="Castelle C.J."/>
            <person name="Singh A."/>
            <person name="Wilkins M.J."/>
            <person name="Williams K.H."/>
            <person name="Banfield J.F."/>
        </authorList>
    </citation>
    <scope>NUCLEOTIDE SEQUENCE [LARGE SCALE GENOMIC DNA]</scope>
</reference>
<dbReference type="EC" id="1.1.1.22" evidence="3 7"/>